<reference evidence="2" key="2">
    <citation type="submission" date="2021-01" db="EMBL/GenBank/DDBJ databases">
        <authorList>
            <person name="Hahn C.R."/>
            <person name="Youssef N.H."/>
            <person name="Elshahed M."/>
        </authorList>
    </citation>
    <scope>NUCLEOTIDE SEQUENCE</scope>
    <source>
        <strain evidence="2">Zod_Metabat.24</strain>
    </source>
</reference>
<dbReference type="Proteomes" id="UP000809273">
    <property type="component" value="Unassembled WGS sequence"/>
</dbReference>
<dbReference type="EMBL" id="JAFGIX010000048">
    <property type="protein sequence ID" value="MBN1573420.1"/>
    <property type="molecule type" value="Genomic_DNA"/>
</dbReference>
<dbReference type="PANTHER" id="PTHR43798">
    <property type="entry name" value="MONOACYLGLYCEROL LIPASE"/>
    <property type="match status" value="1"/>
</dbReference>
<protein>
    <submittedName>
        <fullName evidence="2">Alpha/beta fold hydrolase</fullName>
    </submittedName>
</protein>
<dbReference type="GO" id="GO:0046464">
    <property type="term" value="P:acylglycerol catabolic process"/>
    <property type="evidence" value="ECO:0007669"/>
    <property type="project" value="TreeGrafter"/>
</dbReference>
<sequence>MEIMVHDNTFLRYARAAGKGGAVGDVWFIHGFGESGLSFAEAFDSPLTERFNLYVPDLPGFGASPSRKGIETVADSTELLLNLIEGISKDAEVYLVGHSLGGIIGTWAAGSERLTGRVKAFANIEGNLTRADTFATSLTLEYDDPGAFFEFFSGVIVSRLGEGGVFRRFLASLTLSDPGLLLTWGKSCVAATGETRSGEEYAALNIDTLYIWGDESTPDMTKDFIFENNINNREVKGAGHWVMIDKSKECYGAISDFFSERT</sequence>
<dbReference type="InterPro" id="IPR000073">
    <property type="entry name" value="AB_hydrolase_1"/>
</dbReference>
<evidence type="ECO:0000313" key="2">
    <source>
        <dbReference type="EMBL" id="MBN1573420.1"/>
    </source>
</evidence>
<dbReference type="GO" id="GO:0047372">
    <property type="term" value="F:monoacylglycerol lipase activity"/>
    <property type="evidence" value="ECO:0007669"/>
    <property type="project" value="TreeGrafter"/>
</dbReference>
<name>A0A9D8KG47_9DELT</name>
<dbReference type="SUPFAM" id="SSF53474">
    <property type="entry name" value="alpha/beta-Hydrolases"/>
    <property type="match status" value="1"/>
</dbReference>
<dbReference type="AlphaFoldDB" id="A0A9D8KG47"/>
<evidence type="ECO:0000313" key="3">
    <source>
        <dbReference type="Proteomes" id="UP000809273"/>
    </source>
</evidence>
<accession>A0A9D8KG47</accession>
<gene>
    <name evidence="2" type="ORF">JW984_09525</name>
</gene>
<comment type="caution">
    <text evidence="2">The sequence shown here is derived from an EMBL/GenBank/DDBJ whole genome shotgun (WGS) entry which is preliminary data.</text>
</comment>
<keyword evidence="2" id="KW-0378">Hydrolase</keyword>
<dbReference type="GO" id="GO:0016020">
    <property type="term" value="C:membrane"/>
    <property type="evidence" value="ECO:0007669"/>
    <property type="project" value="TreeGrafter"/>
</dbReference>
<dbReference type="Pfam" id="PF00561">
    <property type="entry name" value="Abhydrolase_1"/>
    <property type="match status" value="1"/>
</dbReference>
<dbReference type="Gene3D" id="3.40.50.1820">
    <property type="entry name" value="alpha/beta hydrolase"/>
    <property type="match status" value="1"/>
</dbReference>
<reference evidence="2" key="1">
    <citation type="journal article" date="2021" name="Environ. Microbiol.">
        <title>Genomic characterization of three novel Desulfobacterota classes expand the metabolic and phylogenetic diversity of the phylum.</title>
        <authorList>
            <person name="Murphy C.L."/>
            <person name="Biggerstaff J."/>
            <person name="Eichhorn A."/>
            <person name="Ewing E."/>
            <person name="Shahan R."/>
            <person name="Soriano D."/>
            <person name="Stewart S."/>
            <person name="VanMol K."/>
            <person name="Walker R."/>
            <person name="Walters P."/>
            <person name="Elshahed M.S."/>
            <person name="Youssef N.H."/>
        </authorList>
    </citation>
    <scope>NUCLEOTIDE SEQUENCE</scope>
    <source>
        <strain evidence="2">Zod_Metabat.24</strain>
    </source>
</reference>
<dbReference type="InterPro" id="IPR029058">
    <property type="entry name" value="AB_hydrolase_fold"/>
</dbReference>
<feature type="domain" description="AB hydrolase-1" evidence="1">
    <location>
        <begin position="28"/>
        <end position="245"/>
    </location>
</feature>
<evidence type="ECO:0000259" key="1">
    <source>
        <dbReference type="Pfam" id="PF00561"/>
    </source>
</evidence>
<organism evidence="2 3">
    <name type="scientific">Candidatus Zymogenus saltonus</name>
    <dbReference type="NCBI Taxonomy" id="2844893"/>
    <lineage>
        <taxon>Bacteria</taxon>
        <taxon>Deltaproteobacteria</taxon>
        <taxon>Candidatus Zymogenia</taxon>
        <taxon>Candidatus Zymogeniales</taxon>
        <taxon>Candidatus Zymogenaceae</taxon>
        <taxon>Candidatus Zymogenus</taxon>
    </lineage>
</organism>
<dbReference type="InterPro" id="IPR050266">
    <property type="entry name" value="AB_hydrolase_sf"/>
</dbReference>
<proteinExistence type="predicted"/>
<dbReference type="PANTHER" id="PTHR43798:SF33">
    <property type="entry name" value="HYDROLASE, PUTATIVE (AFU_ORTHOLOGUE AFUA_2G14860)-RELATED"/>
    <property type="match status" value="1"/>
</dbReference>